<dbReference type="HOGENOM" id="CLU_532221_0_0_1"/>
<evidence type="ECO:0000256" key="1">
    <source>
        <dbReference type="SAM" id="MobiDB-lite"/>
    </source>
</evidence>
<dbReference type="OrthoDB" id="2923197at2759"/>
<feature type="compositionally biased region" description="Low complexity" evidence="1">
    <location>
        <begin position="170"/>
        <end position="183"/>
    </location>
</feature>
<accession>A0A0C3FK00</accession>
<protein>
    <submittedName>
        <fullName evidence="2">Uncharacterized protein</fullName>
    </submittedName>
</protein>
<dbReference type="AlphaFoldDB" id="A0A0C3FK00"/>
<name>A0A0C3FK00_PILCF</name>
<dbReference type="Proteomes" id="UP000054166">
    <property type="component" value="Unassembled WGS sequence"/>
</dbReference>
<reference evidence="2 3" key="1">
    <citation type="submission" date="2014-04" db="EMBL/GenBank/DDBJ databases">
        <authorList>
            <consortium name="DOE Joint Genome Institute"/>
            <person name="Kuo A."/>
            <person name="Tarkka M."/>
            <person name="Buscot F."/>
            <person name="Kohler A."/>
            <person name="Nagy L.G."/>
            <person name="Floudas D."/>
            <person name="Copeland A."/>
            <person name="Barry K.W."/>
            <person name="Cichocki N."/>
            <person name="Veneault-Fourrey C."/>
            <person name="LaButti K."/>
            <person name="Lindquist E.A."/>
            <person name="Lipzen A."/>
            <person name="Lundell T."/>
            <person name="Morin E."/>
            <person name="Murat C."/>
            <person name="Sun H."/>
            <person name="Tunlid A."/>
            <person name="Henrissat B."/>
            <person name="Grigoriev I.V."/>
            <person name="Hibbett D.S."/>
            <person name="Martin F."/>
            <person name="Nordberg H.P."/>
            <person name="Cantor M.N."/>
            <person name="Hua S.X."/>
        </authorList>
    </citation>
    <scope>NUCLEOTIDE SEQUENCE [LARGE SCALE GENOMIC DNA]</scope>
    <source>
        <strain evidence="2 3">F 1598</strain>
    </source>
</reference>
<dbReference type="EMBL" id="KN833007">
    <property type="protein sequence ID" value="KIM79826.1"/>
    <property type="molecule type" value="Genomic_DNA"/>
</dbReference>
<dbReference type="InParanoid" id="A0A0C3FK00"/>
<proteinExistence type="predicted"/>
<feature type="region of interest" description="Disordered" evidence="1">
    <location>
        <begin position="153"/>
        <end position="203"/>
    </location>
</feature>
<reference evidence="3" key="2">
    <citation type="submission" date="2015-01" db="EMBL/GenBank/DDBJ databases">
        <title>Evolutionary Origins and Diversification of the Mycorrhizal Mutualists.</title>
        <authorList>
            <consortium name="DOE Joint Genome Institute"/>
            <consortium name="Mycorrhizal Genomics Consortium"/>
            <person name="Kohler A."/>
            <person name="Kuo A."/>
            <person name="Nagy L.G."/>
            <person name="Floudas D."/>
            <person name="Copeland A."/>
            <person name="Barry K.W."/>
            <person name="Cichocki N."/>
            <person name="Veneault-Fourrey C."/>
            <person name="LaButti K."/>
            <person name="Lindquist E.A."/>
            <person name="Lipzen A."/>
            <person name="Lundell T."/>
            <person name="Morin E."/>
            <person name="Murat C."/>
            <person name="Riley R."/>
            <person name="Ohm R."/>
            <person name="Sun H."/>
            <person name="Tunlid A."/>
            <person name="Henrissat B."/>
            <person name="Grigoriev I.V."/>
            <person name="Hibbett D.S."/>
            <person name="Martin F."/>
        </authorList>
    </citation>
    <scope>NUCLEOTIDE SEQUENCE [LARGE SCALE GENOMIC DNA]</scope>
    <source>
        <strain evidence="3">F 1598</strain>
    </source>
</reference>
<evidence type="ECO:0000313" key="2">
    <source>
        <dbReference type="EMBL" id="KIM79826.1"/>
    </source>
</evidence>
<sequence>MPKLGPRDRCIIPDCDCGSFIMQDLDGNLQLIPTTAKHLCVACNHEYFLHTSTGPQTSACISGICKRGIRDGQCGGFLAQSNTAPLTFMTLCVCGKPWSAHVSIETSVHAPSNAPPPSAQSVVMTLESPIAPYRGLPPAVSGTSQDRRMASARRTLPQHQPHNIGRTRISTGNKSTNSTVTTKTPRRPGQSHPYPIASNSQHGNGMMTAQRTKFTIAEVPYVVSDSEYVNMQDLSPVFQWRLSDLSSLAHRLQKANLVFEVYLSNDGPVWEALDAAVSAHNVKHNLHFGLPQNDENFATDDLRDPSMLTWHLLAPKSSRSNNGQVSRVWTVDTKGLTKFNFTVNSLLAAPYGSTTPNHLAGDSNFLMIAPRIHNMTGPIDCLFAPADRQADHVYPHRCFPARVLYTVLASRKDDPIPQCWAQCFKRPDGSMGGHVQLTAQRTPKLRDVFAEEEEEGDVDDDIAVQTTISSKDYEIIALSDDDEFFPDAMDLINAVCFSLLQLNFHSPNIRTG</sequence>
<gene>
    <name evidence="2" type="ORF">PILCRDRAFT_546301</name>
</gene>
<organism evidence="2 3">
    <name type="scientific">Piloderma croceum (strain F 1598)</name>
    <dbReference type="NCBI Taxonomy" id="765440"/>
    <lineage>
        <taxon>Eukaryota</taxon>
        <taxon>Fungi</taxon>
        <taxon>Dikarya</taxon>
        <taxon>Basidiomycota</taxon>
        <taxon>Agaricomycotina</taxon>
        <taxon>Agaricomycetes</taxon>
        <taxon>Agaricomycetidae</taxon>
        <taxon>Atheliales</taxon>
        <taxon>Atheliaceae</taxon>
        <taxon>Piloderma</taxon>
    </lineage>
</organism>
<evidence type="ECO:0000313" key="3">
    <source>
        <dbReference type="Proteomes" id="UP000054166"/>
    </source>
</evidence>
<keyword evidence="3" id="KW-1185">Reference proteome</keyword>